<dbReference type="InterPro" id="IPR002168">
    <property type="entry name" value="Lipase_GDXG_HIS_AS"/>
</dbReference>
<feature type="domain" description="Alpha/beta hydrolase fold-3" evidence="4">
    <location>
        <begin position="79"/>
        <end position="271"/>
    </location>
</feature>
<evidence type="ECO:0000313" key="5">
    <source>
        <dbReference type="EMBL" id="MBB5747572.1"/>
    </source>
</evidence>
<dbReference type="AlphaFoldDB" id="A0A7W9CLU9"/>
<organism evidence="5 6">
    <name type="scientific">Brevundimonas variabilis</name>
    <dbReference type="NCBI Taxonomy" id="74312"/>
    <lineage>
        <taxon>Bacteria</taxon>
        <taxon>Pseudomonadati</taxon>
        <taxon>Pseudomonadota</taxon>
        <taxon>Alphaproteobacteria</taxon>
        <taxon>Caulobacterales</taxon>
        <taxon>Caulobacteraceae</taxon>
        <taxon>Brevundimonas</taxon>
    </lineage>
</organism>
<dbReference type="InterPro" id="IPR033140">
    <property type="entry name" value="Lipase_GDXG_put_SER_AS"/>
</dbReference>
<evidence type="ECO:0000256" key="1">
    <source>
        <dbReference type="ARBA" id="ARBA00010515"/>
    </source>
</evidence>
<dbReference type="SUPFAM" id="SSF53474">
    <property type="entry name" value="alpha/beta-Hydrolases"/>
    <property type="match status" value="1"/>
</dbReference>
<name>A0A7W9CLU9_9CAUL</name>
<dbReference type="EMBL" id="JACHOR010000006">
    <property type="protein sequence ID" value="MBB5747572.1"/>
    <property type="molecule type" value="Genomic_DNA"/>
</dbReference>
<dbReference type="InterPro" id="IPR013094">
    <property type="entry name" value="AB_hydrolase_3"/>
</dbReference>
<reference evidence="5 6" key="1">
    <citation type="submission" date="2020-08" db="EMBL/GenBank/DDBJ databases">
        <title>Genomic Encyclopedia of Type Strains, Phase IV (KMG-IV): sequencing the most valuable type-strain genomes for metagenomic binning, comparative biology and taxonomic classification.</title>
        <authorList>
            <person name="Goeker M."/>
        </authorList>
    </citation>
    <scope>NUCLEOTIDE SEQUENCE [LARGE SCALE GENOMIC DNA]</scope>
    <source>
        <strain evidence="5 6">DSM 4737</strain>
    </source>
</reference>
<evidence type="ECO:0000256" key="3">
    <source>
        <dbReference type="PROSITE-ProRule" id="PRU10038"/>
    </source>
</evidence>
<evidence type="ECO:0000256" key="2">
    <source>
        <dbReference type="ARBA" id="ARBA00022801"/>
    </source>
</evidence>
<gene>
    <name evidence="5" type="ORF">GGR13_003200</name>
</gene>
<dbReference type="PANTHER" id="PTHR48081:SF8">
    <property type="entry name" value="ALPHA_BETA HYDROLASE FOLD-3 DOMAIN-CONTAINING PROTEIN-RELATED"/>
    <property type="match status" value="1"/>
</dbReference>
<dbReference type="Proteomes" id="UP000545037">
    <property type="component" value="Unassembled WGS sequence"/>
</dbReference>
<dbReference type="RefSeq" id="WP_183214561.1">
    <property type="nucleotide sequence ID" value="NZ_JACHOR010000006.1"/>
</dbReference>
<evidence type="ECO:0000259" key="4">
    <source>
        <dbReference type="Pfam" id="PF07859"/>
    </source>
</evidence>
<accession>A0A7W9CLU9</accession>
<dbReference type="GO" id="GO:0016787">
    <property type="term" value="F:hydrolase activity"/>
    <property type="evidence" value="ECO:0007669"/>
    <property type="project" value="UniProtKB-KW"/>
</dbReference>
<dbReference type="InterPro" id="IPR050300">
    <property type="entry name" value="GDXG_lipolytic_enzyme"/>
</dbReference>
<dbReference type="EC" id="3.1.1.-" evidence="5"/>
<evidence type="ECO:0000313" key="6">
    <source>
        <dbReference type="Proteomes" id="UP000545037"/>
    </source>
</evidence>
<dbReference type="PROSITE" id="PS01174">
    <property type="entry name" value="LIPASE_GDXG_SER"/>
    <property type="match status" value="1"/>
</dbReference>
<dbReference type="Pfam" id="PF07859">
    <property type="entry name" value="Abhydrolase_3"/>
    <property type="match status" value="1"/>
</dbReference>
<proteinExistence type="inferred from homology"/>
<dbReference type="InterPro" id="IPR029058">
    <property type="entry name" value="AB_hydrolase_fold"/>
</dbReference>
<comment type="caution">
    <text evidence="5">The sequence shown here is derived from an EMBL/GenBank/DDBJ whole genome shotgun (WGS) entry which is preliminary data.</text>
</comment>
<protein>
    <submittedName>
        <fullName evidence="5">Acetyl esterase</fullName>
        <ecNumber evidence="5">3.1.1.-</ecNumber>
    </submittedName>
</protein>
<sequence length="296" mass="31120">MSLPEAPVDPELSLWLQDPRVALTVPADLAAFRDGANGYLARAGKPDIAGIEDIAIEGPSGTLTLRLYRPVPGPEKAIIVFLHGGAFVFGNLDTHDSLCRRLALECGMTLVAVDYRLAPEHPHPAAINDGTAALAWALDQFPGLPVALAGDSAGAWLALATALTSPRGSTVRGLGLLYPALDPACSSPSQLTLGQDYMLTRAFMLWAWSNFSADKMPDLTRDDLSSLPPTTVVTAGFDPLRDEGTAFVGRAKASGVKVAHHHYPDMIHGFAGLPQGSRRSAEAVARLAEGLAAALA</sequence>
<dbReference type="PANTHER" id="PTHR48081">
    <property type="entry name" value="AB HYDROLASE SUPERFAMILY PROTEIN C4A8.06C"/>
    <property type="match status" value="1"/>
</dbReference>
<keyword evidence="2 5" id="KW-0378">Hydrolase</keyword>
<keyword evidence="6" id="KW-1185">Reference proteome</keyword>
<dbReference type="PROSITE" id="PS01173">
    <property type="entry name" value="LIPASE_GDXG_HIS"/>
    <property type="match status" value="1"/>
</dbReference>
<comment type="similarity">
    <text evidence="1">Belongs to the 'GDXG' lipolytic enzyme family.</text>
</comment>
<dbReference type="Gene3D" id="3.40.50.1820">
    <property type="entry name" value="alpha/beta hydrolase"/>
    <property type="match status" value="1"/>
</dbReference>
<feature type="active site" evidence="3">
    <location>
        <position position="152"/>
    </location>
</feature>